<sequence length="341" mass="38680">MKFSDSPAVSSAVEYEPRPPPRQTSNYLSKEQLSRLPIFIVGKNDLHADAFRKRNANKSYNNVTNINPNNTKKPPKDLNATGSYLNTNKNITPINDMFIIDFDNCDNTINEKDMCFDLKIPVKNLSVPPNKNILIRKSKSLLNFEESSRSQCPKLLRKLHSKRLRSEANIQKWLGIKSPSADIPKNEAGKGKNIIEMTIKERAKSESNILMSDNSLQLNVCAICLDDIDIGSRVRLLPCGHLYHVECIDAWLLKRSTTCPYCKFDILNNVNNKKVVNETSQNENTNNQSSPTNTSTTSSSEMGFASRRCILYSKKVWAFIKKITIQSTEIISKAFFTRRLI</sequence>
<evidence type="ECO:0000313" key="4">
    <source>
        <dbReference type="EMBL" id="PVU96052.1"/>
    </source>
</evidence>
<keyword evidence="1" id="KW-0862">Zinc</keyword>
<keyword evidence="1" id="KW-0863">Zinc-finger</keyword>
<dbReference type="EMBL" id="MBFR01000042">
    <property type="protein sequence ID" value="PVU96052.1"/>
    <property type="molecule type" value="Genomic_DNA"/>
</dbReference>
<evidence type="ECO:0000256" key="2">
    <source>
        <dbReference type="SAM" id="MobiDB-lite"/>
    </source>
</evidence>
<dbReference type="SUPFAM" id="SSF57850">
    <property type="entry name" value="RING/U-box"/>
    <property type="match status" value="1"/>
</dbReference>
<gene>
    <name evidence="4" type="ORF">BB561_001422</name>
</gene>
<accession>A0A2T9YUN6</accession>
<proteinExistence type="predicted"/>
<name>A0A2T9YUN6_9FUNG</name>
<dbReference type="InterPro" id="IPR013083">
    <property type="entry name" value="Znf_RING/FYVE/PHD"/>
</dbReference>
<dbReference type="STRING" id="133385.A0A2T9YUN6"/>
<dbReference type="Gene3D" id="3.30.40.10">
    <property type="entry name" value="Zinc/RING finger domain, C3HC4 (zinc finger)"/>
    <property type="match status" value="1"/>
</dbReference>
<evidence type="ECO:0000259" key="3">
    <source>
        <dbReference type="PROSITE" id="PS50089"/>
    </source>
</evidence>
<keyword evidence="5" id="KW-1185">Reference proteome</keyword>
<dbReference type="GO" id="GO:0008270">
    <property type="term" value="F:zinc ion binding"/>
    <property type="evidence" value="ECO:0007669"/>
    <property type="project" value="UniProtKB-KW"/>
</dbReference>
<evidence type="ECO:0000313" key="5">
    <source>
        <dbReference type="Proteomes" id="UP000245383"/>
    </source>
</evidence>
<comment type="caution">
    <text evidence="4">The sequence shown here is derived from an EMBL/GenBank/DDBJ whole genome shotgun (WGS) entry which is preliminary data.</text>
</comment>
<dbReference type="InterPro" id="IPR001841">
    <property type="entry name" value="Znf_RING"/>
</dbReference>
<protein>
    <recommendedName>
        <fullName evidence="3">RING-type domain-containing protein</fullName>
    </recommendedName>
</protein>
<dbReference type="AlphaFoldDB" id="A0A2T9YUN6"/>
<dbReference type="PANTHER" id="PTHR22765">
    <property type="entry name" value="RING FINGER AND PROTEASE ASSOCIATED DOMAIN-CONTAINING"/>
    <property type="match status" value="1"/>
</dbReference>
<dbReference type="Proteomes" id="UP000245383">
    <property type="component" value="Unassembled WGS sequence"/>
</dbReference>
<dbReference type="OrthoDB" id="8062037at2759"/>
<feature type="region of interest" description="Disordered" evidence="2">
    <location>
        <begin position="1"/>
        <end position="28"/>
    </location>
</feature>
<keyword evidence="1" id="KW-0479">Metal-binding</keyword>
<feature type="region of interest" description="Disordered" evidence="2">
    <location>
        <begin position="278"/>
        <end position="300"/>
    </location>
</feature>
<dbReference type="GO" id="GO:0006511">
    <property type="term" value="P:ubiquitin-dependent protein catabolic process"/>
    <property type="evidence" value="ECO:0007669"/>
    <property type="project" value="TreeGrafter"/>
</dbReference>
<dbReference type="Pfam" id="PF13639">
    <property type="entry name" value="zf-RING_2"/>
    <property type="match status" value="1"/>
</dbReference>
<evidence type="ECO:0000256" key="1">
    <source>
        <dbReference type="PROSITE-ProRule" id="PRU00175"/>
    </source>
</evidence>
<dbReference type="GO" id="GO:0061630">
    <property type="term" value="F:ubiquitin protein ligase activity"/>
    <property type="evidence" value="ECO:0007669"/>
    <property type="project" value="TreeGrafter"/>
</dbReference>
<dbReference type="InterPro" id="IPR051826">
    <property type="entry name" value="E3_ubiquitin-ligase_domain"/>
</dbReference>
<organism evidence="4 5">
    <name type="scientific">Smittium simulii</name>
    <dbReference type="NCBI Taxonomy" id="133385"/>
    <lineage>
        <taxon>Eukaryota</taxon>
        <taxon>Fungi</taxon>
        <taxon>Fungi incertae sedis</taxon>
        <taxon>Zoopagomycota</taxon>
        <taxon>Kickxellomycotina</taxon>
        <taxon>Harpellomycetes</taxon>
        <taxon>Harpellales</taxon>
        <taxon>Legeriomycetaceae</taxon>
        <taxon>Smittium</taxon>
    </lineage>
</organism>
<reference evidence="4 5" key="1">
    <citation type="journal article" date="2018" name="MBio">
        <title>Comparative Genomics Reveals the Core Gene Toolbox for the Fungus-Insect Symbiosis.</title>
        <authorList>
            <person name="Wang Y."/>
            <person name="Stata M."/>
            <person name="Wang W."/>
            <person name="Stajich J.E."/>
            <person name="White M.M."/>
            <person name="Moncalvo J.M."/>
        </authorList>
    </citation>
    <scope>NUCLEOTIDE SEQUENCE [LARGE SCALE GENOMIC DNA]</scope>
    <source>
        <strain evidence="4 5">SWE-8-4</strain>
    </source>
</reference>
<dbReference type="SMART" id="SM00184">
    <property type="entry name" value="RING"/>
    <property type="match status" value="1"/>
</dbReference>
<dbReference type="PANTHER" id="PTHR22765:SF434">
    <property type="entry name" value="GB|AAD18119.1-RELATED"/>
    <property type="match status" value="1"/>
</dbReference>
<dbReference type="PROSITE" id="PS50089">
    <property type="entry name" value="ZF_RING_2"/>
    <property type="match status" value="1"/>
</dbReference>
<feature type="domain" description="RING-type" evidence="3">
    <location>
        <begin position="221"/>
        <end position="263"/>
    </location>
</feature>